<name>A0AAD8W1J4_LOLMU</name>
<evidence type="ECO:0008006" key="4">
    <source>
        <dbReference type="Google" id="ProtNLM"/>
    </source>
</evidence>
<dbReference type="AlphaFoldDB" id="A0AAD8W1J4"/>
<dbReference type="Proteomes" id="UP001231189">
    <property type="component" value="Unassembled WGS sequence"/>
</dbReference>
<dbReference type="InterPro" id="IPR040256">
    <property type="entry name" value="At4g02000-like"/>
</dbReference>
<feature type="region of interest" description="Disordered" evidence="1">
    <location>
        <begin position="261"/>
        <end position="335"/>
    </location>
</feature>
<proteinExistence type="predicted"/>
<sequence length="415" mass="46187">MASPASSTNSASGSGSKKEERIGDLMLRLGIEDDEFDDVVFEEDETAPKQGMKWLALVKVHTANSFSPITFENHMRNAWSPAQRIEFHHLENNLFTVQCFCLGDWIKIKEGGPWLFRQNAVCIEEYDGLMSTDHIDLNFFEAWIRIHKLPIGYRNDALINNLTRKIGKVTKIETNVMGMGNFIRIRVKLDVRKAVARFVSMVRDGVREIYHLQYENFPKFCGACGFFGHSHLECGSGEHDEAKLKWGDFLMAEWDTWHGRGPSFARGSGRGGGRPGRSGEAPFGRGHEQRGRGGLMTSWRHNAIIPGTRGGDPDLHDTATSPGKVNGMDMDKTNLTNPLTKRALDLDGKEVMGEKTSNVLVDNSMEGIVTNDGATIDENLNALADKDRKKRTKKDGADSPSFGSAGSREEPVRSQ</sequence>
<feature type="compositionally biased region" description="Low complexity" evidence="1">
    <location>
        <begin position="1"/>
        <end position="15"/>
    </location>
</feature>
<keyword evidence="3" id="KW-1185">Reference proteome</keyword>
<feature type="region of interest" description="Disordered" evidence="1">
    <location>
        <begin position="1"/>
        <end position="20"/>
    </location>
</feature>
<evidence type="ECO:0000313" key="2">
    <source>
        <dbReference type="EMBL" id="KAK1631950.1"/>
    </source>
</evidence>
<gene>
    <name evidence="2" type="ORF">QYE76_006265</name>
</gene>
<dbReference type="EMBL" id="JAUUTY010000005">
    <property type="protein sequence ID" value="KAK1631950.1"/>
    <property type="molecule type" value="Genomic_DNA"/>
</dbReference>
<evidence type="ECO:0000313" key="3">
    <source>
        <dbReference type="Proteomes" id="UP001231189"/>
    </source>
</evidence>
<dbReference type="PANTHER" id="PTHR31286:SF167">
    <property type="entry name" value="OS09G0268800 PROTEIN"/>
    <property type="match status" value="1"/>
</dbReference>
<evidence type="ECO:0000256" key="1">
    <source>
        <dbReference type="SAM" id="MobiDB-lite"/>
    </source>
</evidence>
<reference evidence="2" key="1">
    <citation type="submission" date="2023-07" db="EMBL/GenBank/DDBJ databases">
        <title>A chromosome-level genome assembly of Lolium multiflorum.</title>
        <authorList>
            <person name="Chen Y."/>
            <person name="Copetti D."/>
            <person name="Kolliker R."/>
            <person name="Studer B."/>
        </authorList>
    </citation>
    <scope>NUCLEOTIDE SEQUENCE</scope>
    <source>
        <strain evidence="2">02402/16</strain>
        <tissue evidence="2">Leaf</tissue>
    </source>
</reference>
<feature type="region of interest" description="Disordered" evidence="1">
    <location>
        <begin position="385"/>
        <end position="415"/>
    </location>
</feature>
<accession>A0AAD8W1J4</accession>
<protein>
    <recommendedName>
        <fullName evidence="4">DUF4283 domain-containing protein</fullName>
    </recommendedName>
</protein>
<dbReference type="PANTHER" id="PTHR31286">
    <property type="entry name" value="GLYCINE-RICH CELL WALL STRUCTURAL PROTEIN 1.8-LIKE"/>
    <property type="match status" value="1"/>
</dbReference>
<organism evidence="2 3">
    <name type="scientific">Lolium multiflorum</name>
    <name type="common">Italian ryegrass</name>
    <name type="synonym">Lolium perenne subsp. multiflorum</name>
    <dbReference type="NCBI Taxonomy" id="4521"/>
    <lineage>
        <taxon>Eukaryota</taxon>
        <taxon>Viridiplantae</taxon>
        <taxon>Streptophyta</taxon>
        <taxon>Embryophyta</taxon>
        <taxon>Tracheophyta</taxon>
        <taxon>Spermatophyta</taxon>
        <taxon>Magnoliopsida</taxon>
        <taxon>Liliopsida</taxon>
        <taxon>Poales</taxon>
        <taxon>Poaceae</taxon>
        <taxon>BOP clade</taxon>
        <taxon>Pooideae</taxon>
        <taxon>Poodae</taxon>
        <taxon>Poeae</taxon>
        <taxon>Poeae Chloroplast Group 2 (Poeae type)</taxon>
        <taxon>Loliodinae</taxon>
        <taxon>Loliinae</taxon>
        <taxon>Lolium</taxon>
    </lineage>
</organism>
<comment type="caution">
    <text evidence="2">The sequence shown here is derived from an EMBL/GenBank/DDBJ whole genome shotgun (WGS) entry which is preliminary data.</text>
</comment>